<keyword evidence="2" id="KW-1185">Reference proteome</keyword>
<reference evidence="2" key="1">
    <citation type="journal article" date="2019" name="Int. J. Syst. Evol. Microbiol.">
        <title>The Global Catalogue of Microorganisms (GCM) 10K type strain sequencing project: providing services to taxonomists for standard genome sequencing and annotation.</title>
        <authorList>
            <consortium name="The Broad Institute Genomics Platform"/>
            <consortium name="The Broad Institute Genome Sequencing Center for Infectious Disease"/>
            <person name="Wu L."/>
            <person name="Ma J."/>
        </authorList>
    </citation>
    <scope>NUCLEOTIDE SEQUENCE [LARGE SCALE GENOMIC DNA]</scope>
    <source>
        <strain evidence="2">JCM 9651</strain>
    </source>
</reference>
<accession>A0ABP6SL39</accession>
<gene>
    <name evidence="1" type="ORF">GCM10020367_63760</name>
</gene>
<dbReference type="Proteomes" id="UP001499990">
    <property type="component" value="Unassembled WGS sequence"/>
</dbReference>
<comment type="caution">
    <text evidence="1">The sequence shown here is derived from an EMBL/GenBank/DDBJ whole genome shotgun (WGS) entry which is preliminary data.</text>
</comment>
<protein>
    <submittedName>
        <fullName evidence="1">Uncharacterized protein</fullName>
    </submittedName>
</protein>
<evidence type="ECO:0000313" key="1">
    <source>
        <dbReference type="EMBL" id="GAA3379589.1"/>
    </source>
</evidence>
<sequence length="107" mass="11737">MPCGPGANLRSLLTQESLTFSREPPVGSVCLLGRNNTVAECIRRADQLRSLGPASGYRLRSVRDHLVRVHPVSHWGMHVAAGRRPGQLRPPETLTGQAFAWWADALT</sequence>
<organism evidence="1 2">
    <name type="scientific">Streptomyces sannanensis</name>
    <dbReference type="NCBI Taxonomy" id="285536"/>
    <lineage>
        <taxon>Bacteria</taxon>
        <taxon>Bacillati</taxon>
        <taxon>Actinomycetota</taxon>
        <taxon>Actinomycetes</taxon>
        <taxon>Kitasatosporales</taxon>
        <taxon>Streptomycetaceae</taxon>
        <taxon>Streptomyces</taxon>
    </lineage>
</organism>
<evidence type="ECO:0000313" key="2">
    <source>
        <dbReference type="Proteomes" id="UP001499990"/>
    </source>
</evidence>
<dbReference type="EMBL" id="BAAAYL010000001">
    <property type="protein sequence ID" value="GAA3379589.1"/>
    <property type="molecule type" value="Genomic_DNA"/>
</dbReference>
<name>A0ABP6SL39_9ACTN</name>
<proteinExistence type="predicted"/>